<proteinExistence type="predicted"/>
<dbReference type="EMBL" id="JBHTLM010000001">
    <property type="protein sequence ID" value="MFD1175176.1"/>
    <property type="molecule type" value="Genomic_DNA"/>
</dbReference>
<dbReference type="Proteomes" id="UP001597262">
    <property type="component" value="Unassembled WGS sequence"/>
</dbReference>
<comment type="caution">
    <text evidence="1">The sequence shown here is derived from an EMBL/GenBank/DDBJ whole genome shotgun (WGS) entry which is preliminary data.</text>
</comment>
<evidence type="ECO:0008006" key="3">
    <source>
        <dbReference type="Google" id="ProtNLM"/>
    </source>
</evidence>
<evidence type="ECO:0000313" key="1">
    <source>
        <dbReference type="EMBL" id="MFD1175176.1"/>
    </source>
</evidence>
<accession>A0ABW3RRV1</accession>
<reference evidence="2" key="1">
    <citation type="journal article" date="2019" name="Int. J. Syst. Evol. Microbiol.">
        <title>The Global Catalogue of Microorganisms (GCM) 10K type strain sequencing project: providing services to taxonomists for standard genome sequencing and annotation.</title>
        <authorList>
            <consortium name="The Broad Institute Genomics Platform"/>
            <consortium name="The Broad Institute Genome Sequencing Center for Infectious Disease"/>
            <person name="Wu L."/>
            <person name="Ma J."/>
        </authorList>
    </citation>
    <scope>NUCLEOTIDE SEQUENCE [LARGE SCALE GENOMIC DNA]</scope>
    <source>
        <strain evidence="2">CCUG 59189</strain>
    </source>
</reference>
<evidence type="ECO:0000313" key="2">
    <source>
        <dbReference type="Proteomes" id="UP001597262"/>
    </source>
</evidence>
<gene>
    <name evidence="1" type="ORF">ACFQ3W_02470</name>
</gene>
<dbReference type="RefSeq" id="WP_379316235.1">
    <property type="nucleotide sequence ID" value="NZ_JBHTLM010000001.1"/>
</dbReference>
<organism evidence="1 2">
    <name type="scientific">Paenibacillus puldeungensis</name>
    <dbReference type="NCBI Taxonomy" id="696536"/>
    <lineage>
        <taxon>Bacteria</taxon>
        <taxon>Bacillati</taxon>
        <taxon>Bacillota</taxon>
        <taxon>Bacilli</taxon>
        <taxon>Bacillales</taxon>
        <taxon>Paenibacillaceae</taxon>
        <taxon>Paenibacillus</taxon>
    </lineage>
</organism>
<keyword evidence="2" id="KW-1185">Reference proteome</keyword>
<protein>
    <recommendedName>
        <fullName evidence="3">DUF4901 domain-containing protein</fullName>
    </recommendedName>
</protein>
<name>A0ABW3RRV1_9BACL</name>
<sequence length="428" mass="49119">MDTRIAEWVDQAKVKFGLSAYVLNSCKIHRRVELVNQTVYYLTMEWWPSAVAEPQEEGYNPEGTAVIKLDLNRLKWASVIFVGGQSYADTITFERTDLDRIIPWIEQETGLTYGKQFKLMNQKEDGFTFQECLDGIPVSPTGLIEVKFDLEGKLTFYSAQGSMLARDKVEAKAEDYSLSLDQVEGIAKQQFKLVEFPAIEKNQYIPVYGIEEIYVTNDLTGTIPFEFIVDNRARKKMDKVLRWTTALGSPFLGVPLNLVEEEVTPEQAFSLEPHPDTYPITAIEQERCIDAVRDFLRQVYPDDSEKWVLHMLYRDHGYIDAKLMLNNPGGDQGLHQGKMLVILDRDKFNVLNYMDNRSFLSDVYQELQAAAPTTVNRDDAFEKIKPLIELKSVYVYDFEQEKYILCEKIDCQYGVHAATGEIVSLNDL</sequence>